<dbReference type="SUPFAM" id="SSF49899">
    <property type="entry name" value="Concanavalin A-like lectins/glucanases"/>
    <property type="match status" value="1"/>
</dbReference>
<evidence type="ECO:0000256" key="3">
    <source>
        <dbReference type="ARBA" id="ARBA00004922"/>
    </source>
</evidence>
<evidence type="ECO:0000256" key="1">
    <source>
        <dbReference type="ARBA" id="ARBA00001936"/>
    </source>
</evidence>
<proteinExistence type="inferred from homology"/>
<keyword evidence="11 15" id="KW-0472">Membrane</keyword>
<dbReference type="Pfam" id="PF00337">
    <property type="entry name" value="Gal-bind_lectin"/>
    <property type="match status" value="1"/>
</dbReference>
<dbReference type="InterPro" id="IPR013320">
    <property type="entry name" value="ConA-like_dom_sf"/>
</dbReference>
<evidence type="ECO:0000256" key="6">
    <source>
        <dbReference type="ARBA" id="ARBA00022679"/>
    </source>
</evidence>
<dbReference type="AlphaFoldDB" id="A0A4D6KVX8"/>
<dbReference type="UniPathway" id="UPA00378"/>
<feature type="domain" description="Galectin" evidence="16">
    <location>
        <begin position="199"/>
        <end position="400"/>
    </location>
</feature>
<keyword evidence="12" id="KW-0325">Glycoprotein</keyword>
<evidence type="ECO:0000256" key="5">
    <source>
        <dbReference type="ARBA" id="ARBA00022676"/>
    </source>
</evidence>
<keyword evidence="5" id="KW-0328">Glycosyltransferase</keyword>
<dbReference type="Gene3D" id="2.60.120.200">
    <property type="match status" value="2"/>
</dbReference>
<evidence type="ECO:0000256" key="10">
    <source>
        <dbReference type="ARBA" id="ARBA00023034"/>
    </source>
</evidence>
<evidence type="ECO:0000256" key="7">
    <source>
        <dbReference type="ARBA" id="ARBA00022692"/>
    </source>
</evidence>
<evidence type="ECO:0000256" key="8">
    <source>
        <dbReference type="ARBA" id="ARBA00022968"/>
    </source>
</evidence>
<gene>
    <name evidence="17" type="ORF">DEO72_LG2g1233</name>
</gene>
<dbReference type="GO" id="GO:1990714">
    <property type="term" value="F:hydroxyproline O-galactosyltransferase activity"/>
    <property type="evidence" value="ECO:0007669"/>
    <property type="project" value="TreeGrafter"/>
</dbReference>
<reference evidence="17 18" key="1">
    <citation type="submission" date="2019-04" db="EMBL/GenBank/DDBJ databases">
        <title>An improved genome assembly and genetic linkage map for asparagus bean, Vigna unguiculata ssp. sesquipedialis.</title>
        <authorList>
            <person name="Xia Q."/>
            <person name="Zhang R."/>
            <person name="Dong Y."/>
        </authorList>
    </citation>
    <scope>NUCLEOTIDE SEQUENCE [LARGE SCALE GENOMIC DNA]</scope>
    <source>
        <tissue evidence="17">Leaf</tissue>
    </source>
</reference>
<dbReference type="Pfam" id="PF01762">
    <property type="entry name" value="Galactosyl_T"/>
    <property type="match status" value="1"/>
</dbReference>
<dbReference type="GO" id="GO:0000139">
    <property type="term" value="C:Golgi membrane"/>
    <property type="evidence" value="ECO:0007669"/>
    <property type="project" value="UniProtKB-SubCell"/>
</dbReference>
<evidence type="ECO:0000256" key="15">
    <source>
        <dbReference type="SAM" id="Phobius"/>
    </source>
</evidence>
<dbReference type="Gene3D" id="3.90.550.50">
    <property type="match status" value="1"/>
</dbReference>
<evidence type="ECO:0000313" key="17">
    <source>
        <dbReference type="EMBL" id="QCD80910.1"/>
    </source>
</evidence>
<evidence type="ECO:0000313" key="18">
    <source>
        <dbReference type="Proteomes" id="UP000501690"/>
    </source>
</evidence>
<keyword evidence="6" id="KW-0808">Transferase</keyword>
<dbReference type="InterPro" id="IPR002659">
    <property type="entry name" value="Glyco_trans_31"/>
</dbReference>
<dbReference type="GO" id="GO:0030246">
    <property type="term" value="F:carbohydrate binding"/>
    <property type="evidence" value="ECO:0007669"/>
    <property type="project" value="InterPro"/>
</dbReference>
<evidence type="ECO:0000256" key="12">
    <source>
        <dbReference type="ARBA" id="ARBA00023180"/>
    </source>
</evidence>
<organism evidence="17 18">
    <name type="scientific">Vigna unguiculata</name>
    <name type="common">Cowpea</name>
    <dbReference type="NCBI Taxonomy" id="3917"/>
    <lineage>
        <taxon>Eukaryota</taxon>
        <taxon>Viridiplantae</taxon>
        <taxon>Streptophyta</taxon>
        <taxon>Embryophyta</taxon>
        <taxon>Tracheophyta</taxon>
        <taxon>Spermatophyta</taxon>
        <taxon>Magnoliopsida</taxon>
        <taxon>eudicotyledons</taxon>
        <taxon>Gunneridae</taxon>
        <taxon>Pentapetalae</taxon>
        <taxon>rosids</taxon>
        <taxon>fabids</taxon>
        <taxon>Fabales</taxon>
        <taxon>Fabaceae</taxon>
        <taxon>Papilionoideae</taxon>
        <taxon>50 kb inversion clade</taxon>
        <taxon>NPAAA clade</taxon>
        <taxon>indigoferoid/millettioid clade</taxon>
        <taxon>Phaseoleae</taxon>
        <taxon>Vigna</taxon>
    </lineage>
</organism>
<dbReference type="CDD" id="cd00070">
    <property type="entry name" value="GLECT"/>
    <property type="match status" value="1"/>
</dbReference>
<dbReference type="SMART" id="SM00908">
    <property type="entry name" value="Gal-bind_lectin"/>
    <property type="match status" value="1"/>
</dbReference>
<comment type="function">
    <text evidence="14">Possesses hydroxyproline O-galactosyltransferase activity. Transfers galactose from UDP-galactose to hydroxyproline residues in the arabinogalactan proteins (AGPs). Is specific for AGPs containing non-contiguous peptidyl hydroxyproline residues. Utilizes UDP-galactose solely as sugar donor. The addition of galactose onto the peptidyl hydroxyproline residues in AGP core proteins represents the first committed step in arabinogalactan polysaccharide addition. AGP glycans play essential roles in both vegetative and reproductive plant growth.</text>
</comment>
<evidence type="ECO:0000259" key="16">
    <source>
        <dbReference type="PROSITE" id="PS51304"/>
    </source>
</evidence>
<dbReference type="GO" id="GO:0010405">
    <property type="term" value="P:arabinogalactan protein metabolic process"/>
    <property type="evidence" value="ECO:0007669"/>
    <property type="project" value="UniProtKB-ARBA"/>
</dbReference>
<feature type="transmembrane region" description="Helical" evidence="15">
    <location>
        <begin position="94"/>
        <end position="114"/>
    </location>
</feature>
<evidence type="ECO:0000256" key="14">
    <source>
        <dbReference type="ARBA" id="ARBA00059439"/>
    </source>
</evidence>
<evidence type="ECO:0000256" key="2">
    <source>
        <dbReference type="ARBA" id="ARBA00004323"/>
    </source>
</evidence>
<dbReference type="FunFam" id="2.60.120.200:FF:000071">
    <property type="entry name" value="Hydroxyproline O-galactosyltransferase GALT2"/>
    <property type="match status" value="1"/>
</dbReference>
<protein>
    <submittedName>
        <fullName evidence="17">Beta-1</fullName>
    </submittedName>
</protein>
<comment type="similarity">
    <text evidence="4">Belongs to the glycosyltransferase 31 family.</text>
</comment>
<accession>A0A4D6KVX8</accession>
<evidence type="ECO:0000256" key="9">
    <source>
        <dbReference type="ARBA" id="ARBA00022989"/>
    </source>
</evidence>
<comment type="pathway">
    <text evidence="3">Protein modification; protein glycosylation.</text>
</comment>
<dbReference type="InterPro" id="IPR001079">
    <property type="entry name" value="Galectin_CRD"/>
</dbReference>
<evidence type="ECO:0000256" key="11">
    <source>
        <dbReference type="ARBA" id="ARBA00023136"/>
    </source>
</evidence>
<comment type="cofactor">
    <cofactor evidence="1">
        <name>Mn(2+)</name>
        <dbReference type="ChEBI" id="CHEBI:29035"/>
    </cofactor>
</comment>
<keyword evidence="7 15" id="KW-0812">Transmembrane</keyword>
<keyword evidence="8" id="KW-0735">Signal-anchor</keyword>
<dbReference type="Proteomes" id="UP000501690">
    <property type="component" value="Linkage Group LG2"/>
</dbReference>
<dbReference type="EMBL" id="CP039346">
    <property type="protein sequence ID" value="QCD80910.1"/>
    <property type="molecule type" value="Genomic_DNA"/>
</dbReference>
<evidence type="ECO:0000256" key="4">
    <source>
        <dbReference type="ARBA" id="ARBA00008661"/>
    </source>
</evidence>
<keyword evidence="9 15" id="KW-1133">Transmembrane helix</keyword>
<keyword evidence="10" id="KW-0333">Golgi apparatus</keyword>
<dbReference type="PANTHER" id="PTHR11214:SF286">
    <property type="entry name" value="HYDROXYPROLINE O-GALACTOSYLTRANSFERASE GALT4"/>
    <property type="match status" value="1"/>
</dbReference>
<name>A0A4D6KVX8_VIGUN</name>
<evidence type="ECO:0000256" key="13">
    <source>
        <dbReference type="ARBA" id="ARBA00023211"/>
    </source>
</evidence>
<keyword evidence="18" id="KW-1185">Reference proteome</keyword>
<dbReference type="PROSITE" id="PS51304">
    <property type="entry name" value="GALECTIN"/>
    <property type="match status" value="1"/>
</dbReference>
<keyword evidence="13" id="KW-0464">Manganese</keyword>
<sequence length="679" mass="77737">MEGLENRSGIGVGVCFPEKCLLEMFLELLCSLLWCRSPLLNPFQLREAKREKERRRLHQPEIGYSQAPKPEMKRGRIGKLDTLLSFTRQRSTQIFIVLGLFYILFVFLEIPFVFRTAQEQPSRLPPLVRPPNGVVSGLTLNDAAFDSSLYQSACRVGRAIWAELKSGKAQGPVSKPDNQSRPCPGSISVSGPVFFSRGRSMVIPCGLTLGSHLTVVGEPLKPQRRKCQFMMELQGLTTVEGEEPPRVLHFNPRLKGDWSGKPVIELNTCYRMHWGTAMRCDGWKSRAGEDTVDGLVKCEKWIRGDDDDDGDTDRHAVESNAEWWLKRLIGRTKRVPIDWPFPFSVNKLFVLTLSAGLEGYHVHVDGRHVTSFPYRTGFALEDATGLILSGDISVRSVFAASLPSVHPNISSQQQLEFSTRWRAPSLPHFGVELFVGILSAGNHFAERMAVRKSWMQHSLIKSSKVVARFFVALNPRKEINVELKKEAEYFGDIVIVPYMDNYDLVVLKTVAICEYGVRTVSAEYIMKGDDDTFIKVDDVITRVRNVPYSMSFYIGNINYRHRPMRHGKWAVTYEEWPEEEYPPYANGPGYILSSDIASYILSEFEKHKLRLFKMEDVSMGMWVEQFNRTKPVYYFHSLRFCQFGCVEGYITAHYQSPRQMICLWEKWQMQTIPECCNMR</sequence>
<dbReference type="FunFam" id="3.90.550.50:FF:000005">
    <property type="entry name" value="Hydroxyproline O-galactosyltransferase"/>
    <property type="match status" value="1"/>
</dbReference>
<dbReference type="PANTHER" id="PTHR11214">
    <property type="entry name" value="BETA-1,3-N-ACETYLGLUCOSAMINYLTRANSFERASE"/>
    <property type="match status" value="1"/>
</dbReference>
<dbReference type="FunFam" id="2.60.120.200:FF:000359">
    <property type="entry name" value="Hydroxyproline O-galactosyltransferase GALT6"/>
    <property type="match status" value="1"/>
</dbReference>
<comment type="subcellular location">
    <subcellularLocation>
        <location evidence="2">Golgi apparatus membrane</location>
        <topology evidence="2">Single-pass type II membrane protein</topology>
    </subcellularLocation>
</comment>